<dbReference type="AlphaFoldDB" id="A0AA38HUM7"/>
<evidence type="ECO:0000313" key="1">
    <source>
        <dbReference type="EMBL" id="KAJ3644178.1"/>
    </source>
</evidence>
<reference evidence="1" key="1">
    <citation type="journal article" date="2023" name="G3 (Bethesda)">
        <title>Whole genome assemblies of Zophobas morio and Tenebrio molitor.</title>
        <authorList>
            <person name="Kaur S."/>
            <person name="Stinson S.A."/>
            <person name="diCenzo G.C."/>
        </authorList>
    </citation>
    <scope>NUCLEOTIDE SEQUENCE</scope>
    <source>
        <strain evidence="1">QUZm001</strain>
    </source>
</reference>
<keyword evidence="2" id="KW-1185">Reference proteome</keyword>
<comment type="caution">
    <text evidence="1">The sequence shown here is derived from an EMBL/GenBank/DDBJ whole genome shotgun (WGS) entry which is preliminary data.</text>
</comment>
<protein>
    <submittedName>
        <fullName evidence="1">Uncharacterized protein</fullName>
    </submittedName>
</protein>
<dbReference type="EMBL" id="JALNTZ010000008">
    <property type="protein sequence ID" value="KAJ3644178.1"/>
    <property type="molecule type" value="Genomic_DNA"/>
</dbReference>
<evidence type="ECO:0000313" key="2">
    <source>
        <dbReference type="Proteomes" id="UP001168821"/>
    </source>
</evidence>
<gene>
    <name evidence="1" type="ORF">Zmor_026849</name>
</gene>
<accession>A0AA38HUM7</accession>
<sequence length="190" mass="22465">MLITDLRAEFTSSIESLKHELEEQINSAKSIINQQPPMSQSFEDVVQEVLERQKRSSNIIVFNVPEHSKSIPRSKRLNKDKRFVSELSVDHEYDYANFHCQRLGKFNASRITPIKVFLNSEQDVSNIIRKAENLITTEQYKDIRLSYDRTPKQLDFYKQLKQEMNDRIRQGETNLKIRYYNGSPRIVRLN</sequence>
<organism evidence="1 2">
    <name type="scientific">Zophobas morio</name>
    <dbReference type="NCBI Taxonomy" id="2755281"/>
    <lineage>
        <taxon>Eukaryota</taxon>
        <taxon>Metazoa</taxon>
        <taxon>Ecdysozoa</taxon>
        <taxon>Arthropoda</taxon>
        <taxon>Hexapoda</taxon>
        <taxon>Insecta</taxon>
        <taxon>Pterygota</taxon>
        <taxon>Neoptera</taxon>
        <taxon>Endopterygota</taxon>
        <taxon>Coleoptera</taxon>
        <taxon>Polyphaga</taxon>
        <taxon>Cucujiformia</taxon>
        <taxon>Tenebrionidae</taxon>
        <taxon>Zophobas</taxon>
    </lineage>
</organism>
<name>A0AA38HUM7_9CUCU</name>
<proteinExistence type="predicted"/>
<dbReference type="Proteomes" id="UP001168821">
    <property type="component" value="Unassembled WGS sequence"/>
</dbReference>